<dbReference type="Gene3D" id="3.10.20.30">
    <property type="match status" value="1"/>
</dbReference>
<reference evidence="7" key="1">
    <citation type="submission" date="2016-10" db="EMBL/GenBank/DDBJ databases">
        <authorList>
            <person name="Varghese N."/>
        </authorList>
    </citation>
    <scope>NUCLEOTIDE SEQUENCE [LARGE SCALE GENOMIC DNA]</scope>
    <source>
        <strain evidence="7">HL 19</strain>
    </source>
</reference>
<dbReference type="UniPathway" id="UPA00344"/>
<dbReference type="GO" id="GO:1990133">
    <property type="term" value="C:molybdopterin adenylyltransferase complex"/>
    <property type="evidence" value="ECO:0007669"/>
    <property type="project" value="TreeGrafter"/>
</dbReference>
<protein>
    <recommendedName>
        <fullName evidence="5">Molybdopterin synthase sulfur carrier subunit</fullName>
    </recommendedName>
</protein>
<name>A0A1G5FHH8_9GAMM</name>
<sequence>MIKVLYFAAVREQLGRQEEQIPAEGLQTVGDLLDRLREQGAAHAEALAPERRVLVAVNQEYADANRPLADGDEVALFPPVTGG</sequence>
<organism evidence="6 7">
    <name type="scientific">Thiohalorhabdus denitrificans</name>
    <dbReference type="NCBI Taxonomy" id="381306"/>
    <lineage>
        <taxon>Bacteria</taxon>
        <taxon>Pseudomonadati</taxon>
        <taxon>Pseudomonadota</taxon>
        <taxon>Gammaproteobacteria</taxon>
        <taxon>Thiohalorhabdales</taxon>
        <taxon>Thiohalorhabdaceae</taxon>
        <taxon>Thiohalorhabdus</taxon>
    </lineage>
</organism>
<dbReference type="RefSeq" id="WP_074471378.1">
    <property type="nucleotide sequence ID" value="NZ_FMUN01000005.1"/>
</dbReference>
<dbReference type="OrthoDB" id="9801945at2"/>
<gene>
    <name evidence="6" type="ORF">SAMN05661077_1954</name>
</gene>
<evidence type="ECO:0000256" key="4">
    <source>
        <dbReference type="ARBA" id="ARBA00024200"/>
    </source>
</evidence>
<dbReference type="NCBIfam" id="TIGR01687">
    <property type="entry name" value="moaD_arch"/>
    <property type="match status" value="1"/>
</dbReference>
<dbReference type="PANTHER" id="PTHR33359">
    <property type="entry name" value="MOLYBDOPTERIN SYNTHASE SULFUR CARRIER SUBUNIT"/>
    <property type="match status" value="1"/>
</dbReference>
<evidence type="ECO:0000313" key="6">
    <source>
        <dbReference type="EMBL" id="SCY38330.1"/>
    </source>
</evidence>
<comment type="pathway">
    <text evidence="1">Cofactor biosynthesis; molybdopterin biosynthesis.</text>
</comment>
<dbReference type="PANTHER" id="PTHR33359:SF1">
    <property type="entry name" value="MOLYBDOPTERIN SYNTHASE SULFUR CARRIER SUBUNIT"/>
    <property type="match status" value="1"/>
</dbReference>
<dbReference type="InterPro" id="IPR012675">
    <property type="entry name" value="Beta-grasp_dom_sf"/>
</dbReference>
<evidence type="ECO:0000256" key="2">
    <source>
        <dbReference type="ARBA" id="ARBA00022741"/>
    </source>
</evidence>
<keyword evidence="2" id="KW-0547">Nucleotide-binding</keyword>
<accession>A0A1G5FHH8</accession>
<dbReference type="CDD" id="cd00754">
    <property type="entry name" value="Ubl_MoaD"/>
    <property type="match status" value="1"/>
</dbReference>
<dbReference type="NCBIfam" id="TIGR01682">
    <property type="entry name" value="moaD"/>
    <property type="match status" value="1"/>
</dbReference>
<dbReference type="InterPro" id="IPR003749">
    <property type="entry name" value="ThiS/MoaD-like"/>
</dbReference>
<evidence type="ECO:0000256" key="1">
    <source>
        <dbReference type="ARBA" id="ARBA00005046"/>
    </source>
</evidence>
<proteinExistence type="inferred from homology"/>
<dbReference type="Proteomes" id="UP000183104">
    <property type="component" value="Unassembled WGS sequence"/>
</dbReference>
<dbReference type="SUPFAM" id="SSF54285">
    <property type="entry name" value="MoaD/ThiS"/>
    <property type="match status" value="1"/>
</dbReference>
<keyword evidence="7" id="KW-1185">Reference proteome</keyword>
<dbReference type="InterPro" id="IPR010038">
    <property type="entry name" value="MoaD_arc-typ"/>
</dbReference>
<dbReference type="Pfam" id="PF02597">
    <property type="entry name" value="ThiS"/>
    <property type="match status" value="1"/>
</dbReference>
<dbReference type="GO" id="GO:0006777">
    <property type="term" value="P:Mo-molybdopterin cofactor biosynthetic process"/>
    <property type="evidence" value="ECO:0007669"/>
    <property type="project" value="UniProtKB-KW"/>
</dbReference>
<keyword evidence="3" id="KW-0501">Molybdenum cofactor biosynthesis</keyword>
<dbReference type="InterPro" id="IPR016155">
    <property type="entry name" value="Mopterin_synth/thiamin_S_b"/>
</dbReference>
<comment type="similarity">
    <text evidence="4">Belongs to the MoaD family.</text>
</comment>
<dbReference type="STRING" id="381306.AN478_04120"/>
<evidence type="ECO:0000313" key="7">
    <source>
        <dbReference type="Proteomes" id="UP000183104"/>
    </source>
</evidence>
<dbReference type="EMBL" id="FMUN01000005">
    <property type="protein sequence ID" value="SCY38330.1"/>
    <property type="molecule type" value="Genomic_DNA"/>
</dbReference>
<evidence type="ECO:0000256" key="5">
    <source>
        <dbReference type="ARBA" id="ARBA00024247"/>
    </source>
</evidence>
<dbReference type="GO" id="GO:0000166">
    <property type="term" value="F:nucleotide binding"/>
    <property type="evidence" value="ECO:0007669"/>
    <property type="project" value="UniProtKB-KW"/>
</dbReference>
<dbReference type="AlphaFoldDB" id="A0A1G5FHH8"/>
<dbReference type="InterPro" id="IPR044672">
    <property type="entry name" value="MOCS2A"/>
</dbReference>
<evidence type="ECO:0000256" key="3">
    <source>
        <dbReference type="ARBA" id="ARBA00023150"/>
    </source>
</evidence>
<dbReference type="FunFam" id="3.10.20.30:FF:000010">
    <property type="entry name" value="Molybdopterin synthase sulfur carrier subunit"/>
    <property type="match status" value="1"/>
</dbReference>